<dbReference type="InterPro" id="IPR043144">
    <property type="entry name" value="Mal/L-sulf/L-lact_DH-like_ah"/>
</dbReference>
<protein>
    <recommendedName>
        <fullName evidence="6">Malate dehydrogenase</fullName>
    </recommendedName>
</protein>
<evidence type="ECO:0008006" key="6">
    <source>
        <dbReference type="Google" id="ProtNLM"/>
    </source>
</evidence>
<dbReference type="AlphaFoldDB" id="A0A1D1VF15"/>
<dbReference type="InterPro" id="IPR036111">
    <property type="entry name" value="Mal/L-sulfo/L-lacto_DH-like_sf"/>
</dbReference>
<dbReference type="EMBL" id="BDGG01000006">
    <property type="protein sequence ID" value="GAV00220.1"/>
    <property type="molecule type" value="Genomic_DNA"/>
</dbReference>
<dbReference type="PANTHER" id="PTHR11091:SF0">
    <property type="entry name" value="MALATE DEHYDROGENASE"/>
    <property type="match status" value="1"/>
</dbReference>
<dbReference type="STRING" id="947166.A0A1D1VF15"/>
<organism evidence="4 5">
    <name type="scientific">Ramazzottius varieornatus</name>
    <name type="common">Water bear</name>
    <name type="synonym">Tardigrade</name>
    <dbReference type="NCBI Taxonomy" id="947166"/>
    <lineage>
        <taxon>Eukaryota</taxon>
        <taxon>Metazoa</taxon>
        <taxon>Ecdysozoa</taxon>
        <taxon>Tardigrada</taxon>
        <taxon>Eutardigrada</taxon>
        <taxon>Parachela</taxon>
        <taxon>Hypsibioidea</taxon>
        <taxon>Ramazzottiidae</taxon>
        <taxon>Ramazzottius</taxon>
    </lineage>
</organism>
<evidence type="ECO:0000313" key="4">
    <source>
        <dbReference type="EMBL" id="GAV00220.1"/>
    </source>
</evidence>
<name>A0A1D1VF15_RAMVA</name>
<evidence type="ECO:0000256" key="2">
    <source>
        <dbReference type="ARBA" id="ARBA00023002"/>
    </source>
</evidence>
<dbReference type="GO" id="GO:0016491">
    <property type="term" value="F:oxidoreductase activity"/>
    <property type="evidence" value="ECO:0007669"/>
    <property type="project" value="UniProtKB-KW"/>
</dbReference>
<gene>
    <name evidence="4" type="primary">RvY_11102-1</name>
    <name evidence="4" type="synonym">RvY_11102.1</name>
    <name evidence="4" type="ORF">RvY_11102</name>
</gene>
<feature type="compositionally biased region" description="Basic and acidic residues" evidence="3">
    <location>
        <begin position="60"/>
        <end position="72"/>
    </location>
</feature>
<dbReference type="InterPro" id="IPR043143">
    <property type="entry name" value="Mal/L-sulf/L-lact_DH-like_NADP"/>
</dbReference>
<accession>A0A1D1VF15</accession>
<comment type="similarity">
    <text evidence="1">Belongs to the LDH2/MDH2 oxidoreductase family.</text>
</comment>
<comment type="caution">
    <text evidence="4">The sequence shown here is derived from an EMBL/GenBank/DDBJ whole genome shotgun (WGS) entry which is preliminary data.</text>
</comment>
<dbReference type="PANTHER" id="PTHR11091">
    <property type="entry name" value="OXIDOREDUCTASE-RELATED"/>
    <property type="match status" value="1"/>
</dbReference>
<sequence>MLSSKIAQNTWPEVRRKGTCATLLSKRMPPLAYPVYSHFLCQPSLSIAYVRKASTTSQRPKRDESTASKQESDPPSVVVPVASANAFICRCLEKVGADPKHAKQMADVLIMGDTRGHFSHGLNRLDMYVNDLKGGRCRSKGEPKIVKEGASTALVDGQNLLGGVVGKFAMDTAIRKAKESGVGWVSAYGSNHYGIAGYYGLQAVAQGLIGISVTNTSPLCVPTRAKQNTLGTNPICFAAPGRNGDSFVLDMATTTVAIGKVELAMRKCQNIPEVWGVDKTGKPSTDPKKVYEEGGLLPLGGSEETGGYKGYGLNMMVEILCGILADAAFGPHVRSWNKPEGEARLGQGFIAVDPSHFAEGFQDRLQSFIDIMRHLPASDLFKPVLAPGDPERVHVAKCEKLGGIPYHQNQFDHAKELAQNLGVAPMEAKG</sequence>
<dbReference type="Gene3D" id="1.10.1530.10">
    <property type="match status" value="1"/>
</dbReference>
<evidence type="ECO:0000256" key="1">
    <source>
        <dbReference type="ARBA" id="ARBA00006056"/>
    </source>
</evidence>
<evidence type="ECO:0000313" key="5">
    <source>
        <dbReference type="Proteomes" id="UP000186922"/>
    </source>
</evidence>
<dbReference type="Pfam" id="PF02615">
    <property type="entry name" value="Ldh_2"/>
    <property type="match status" value="1"/>
</dbReference>
<evidence type="ECO:0000256" key="3">
    <source>
        <dbReference type="SAM" id="MobiDB-lite"/>
    </source>
</evidence>
<keyword evidence="5" id="KW-1185">Reference proteome</keyword>
<feature type="region of interest" description="Disordered" evidence="3">
    <location>
        <begin position="53"/>
        <end position="76"/>
    </location>
</feature>
<reference evidence="4 5" key="1">
    <citation type="journal article" date="2016" name="Nat. Commun.">
        <title>Extremotolerant tardigrade genome and improved radiotolerance of human cultured cells by tardigrade-unique protein.</title>
        <authorList>
            <person name="Hashimoto T."/>
            <person name="Horikawa D.D."/>
            <person name="Saito Y."/>
            <person name="Kuwahara H."/>
            <person name="Kozuka-Hata H."/>
            <person name="Shin-I T."/>
            <person name="Minakuchi Y."/>
            <person name="Ohishi K."/>
            <person name="Motoyama A."/>
            <person name="Aizu T."/>
            <person name="Enomoto A."/>
            <person name="Kondo K."/>
            <person name="Tanaka S."/>
            <person name="Hara Y."/>
            <person name="Koshikawa S."/>
            <person name="Sagara H."/>
            <person name="Miura T."/>
            <person name="Yokobori S."/>
            <person name="Miyagawa K."/>
            <person name="Suzuki Y."/>
            <person name="Kubo T."/>
            <person name="Oyama M."/>
            <person name="Kohara Y."/>
            <person name="Fujiyama A."/>
            <person name="Arakawa K."/>
            <person name="Katayama T."/>
            <person name="Toyoda A."/>
            <person name="Kunieda T."/>
        </authorList>
    </citation>
    <scope>NUCLEOTIDE SEQUENCE [LARGE SCALE GENOMIC DNA]</scope>
    <source>
        <strain evidence="4 5">YOKOZUNA-1</strain>
    </source>
</reference>
<dbReference type="Proteomes" id="UP000186922">
    <property type="component" value="Unassembled WGS sequence"/>
</dbReference>
<proteinExistence type="inferred from homology"/>
<dbReference type="OrthoDB" id="7881616at2759"/>
<dbReference type="Gene3D" id="3.30.1370.60">
    <property type="entry name" value="Hypothetical oxidoreductase yiak, domain 2"/>
    <property type="match status" value="1"/>
</dbReference>
<dbReference type="InterPro" id="IPR003767">
    <property type="entry name" value="Malate/L-lactate_DH-like"/>
</dbReference>
<keyword evidence="2" id="KW-0560">Oxidoreductase</keyword>
<dbReference type="SUPFAM" id="SSF89733">
    <property type="entry name" value="L-sulfolactate dehydrogenase-like"/>
    <property type="match status" value="1"/>
</dbReference>